<protein>
    <recommendedName>
        <fullName evidence="1">GAF domain-containing protein</fullName>
    </recommendedName>
</protein>
<dbReference type="SMART" id="SM00065">
    <property type="entry name" value="GAF"/>
    <property type="match status" value="1"/>
</dbReference>
<dbReference type="Pfam" id="PF01590">
    <property type="entry name" value="GAF"/>
    <property type="match status" value="1"/>
</dbReference>
<proteinExistence type="predicted"/>
<accession>A0A918W6W5</accession>
<dbReference type="Gene3D" id="3.30.450.40">
    <property type="match status" value="1"/>
</dbReference>
<evidence type="ECO:0000313" key="2">
    <source>
        <dbReference type="EMBL" id="GHA72313.1"/>
    </source>
</evidence>
<dbReference type="RefSeq" id="WP_189453174.1">
    <property type="nucleotide sequence ID" value="NZ_BMYD01000001.1"/>
</dbReference>
<dbReference type="InterPro" id="IPR029016">
    <property type="entry name" value="GAF-like_dom_sf"/>
</dbReference>
<organism evidence="2 3">
    <name type="scientific">Cognatilysobacter bugurensis</name>
    <dbReference type="NCBI Taxonomy" id="543356"/>
    <lineage>
        <taxon>Bacteria</taxon>
        <taxon>Pseudomonadati</taxon>
        <taxon>Pseudomonadota</taxon>
        <taxon>Gammaproteobacteria</taxon>
        <taxon>Lysobacterales</taxon>
        <taxon>Lysobacteraceae</taxon>
        <taxon>Cognatilysobacter</taxon>
    </lineage>
</organism>
<gene>
    <name evidence="2" type="ORF">GCM10007067_06000</name>
</gene>
<dbReference type="InterPro" id="IPR003018">
    <property type="entry name" value="GAF"/>
</dbReference>
<dbReference type="SUPFAM" id="SSF55781">
    <property type="entry name" value="GAF domain-like"/>
    <property type="match status" value="1"/>
</dbReference>
<dbReference type="Proteomes" id="UP000646426">
    <property type="component" value="Unassembled WGS sequence"/>
</dbReference>
<comment type="caution">
    <text evidence="2">The sequence shown here is derived from an EMBL/GenBank/DDBJ whole genome shotgun (WGS) entry which is preliminary data.</text>
</comment>
<reference evidence="2" key="1">
    <citation type="journal article" date="2014" name="Int. J. Syst. Evol. Microbiol.">
        <title>Complete genome sequence of Corynebacterium casei LMG S-19264T (=DSM 44701T), isolated from a smear-ripened cheese.</title>
        <authorList>
            <consortium name="US DOE Joint Genome Institute (JGI-PGF)"/>
            <person name="Walter F."/>
            <person name="Albersmeier A."/>
            <person name="Kalinowski J."/>
            <person name="Ruckert C."/>
        </authorList>
    </citation>
    <scope>NUCLEOTIDE SEQUENCE</scope>
    <source>
        <strain evidence="2">KCTC 23077</strain>
    </source>
</reference>
<name>A0A918W6W5_9GAMM</name>
<evidence type="ECO:0000313" key="3">
    <source>
        <dbReference type="Proteomes" id="UP000646426"/>
    </source>
</evidence>
<evidence type="ECO:0000259" key="1">
    <source>
        <dbReference type="SMART" id="SM00065"/>
    </source>
</evidence>
<dbReference type="EMBL" id="BMYD01000001">
    <property type="protein sequence ID" value="GHA72313.1"/>
    <property type="molecule type" value="Genomic_DNA"/>
</dbReference>
<reference evidence="2" key="2">
    <citation type="submission" date="2020-09" db="EMBL/GenBank/DDBJ databases">
        <authorList>
            <person name="Sun Q."/>
            <person name="Kim S."/>
        </authorList>
    </citation>
    <scope>NUCLEOTIDE SEQUENCE</scope>
    <source>
        <strain evidence="2">KCTC 23077</strain>
    </source>
</reference>
<sequence>MQSRSTVERDVAVVQRIEAVPRILSAVTEITGMRFAAVARVTETRWTACSVRDELDFGLAPGGDLELEMTICNEIRQHREPVIFGEASTHPVYSTHHTPRHYGLQSYAAVPIHRANGDFFGTLCAIDSRSVPLDAPALLKSLELFADLIGTQLEMIEDLERARSHLHEARSRERVLATAEREIRDLLQPVVTTLYLLQGSASLSAADRRLVEDMDASCKEVTQVLRDRLDAALTG</sequence>
<keyword evidence="3" id="KW-1185">Reference proteome</keyword>
<dbReference type="AlphaFoldDB" id="A0A918W6W5"/>
<feature type="domain" description="GAF" evidence="1">
    <location>
        <begin position="15"/>
        <end position="163"/>
    </location>
</feature>